<dbReference type="PANTHER" id="PTHR30472:SF24">
    <property type="entry name" value="FERRIC ENTEROBACTIN TRANSPORT SYSTEM PERMEASE PROTEIN FEPG"/>
    <property type="match status" value="1"/>
</dbReference>
<evidence type="ECO:0000256" key="3">
    <source>
        <dbReference type="ARBA" id="ARBA00022448"/>
    </source>
</evidence>
<dbReference type="EMBL" id="JACHFE010000001">
    <property type="protein sequence ID" value="MBB5319881.1"/>
    <property type="molecule type" value="Genomic_DNA"/>
</dbReference>
<feature type="transmembrane region" description="Helical" evidence="8">
    <location>
        <begin position="253"/>
        <end position="280"/>
    </location>
</feature>
<feature type="transmembrane region" description="Helical" evidence="8">
    <location>
        <begin position="78"/>
        <end position="96"/>
    </location>
</feature>
<comment type="subcellular location">
    <subcellularLocation>
        <location evidence="1">Cell membrane</location>
        <topology evidence="1">Multi-pass membrane protein</topology>
    </subcellularLocation>
</comment>
<feature type="transmembrane region" description="Helical" evidence="8">
    <location>
        <begin position="138"/>
        <end position="157"/>
    </location>
</feature>
<dbReference type="InterPro" id="IPR000522">
    <property type="entry name" value="ABC_transptr_permease_BtuC"/>
</dbReference>
<dbReference type="GO" id="GO:0033214">
    <property type="term" value="P:siderophore-iron import into cell"/>
    <property type="evidence" value="ECO:0007669"/>
    <property type="project" value="TreeGrafter"/>
</dbReference>
<keyword evidence="4" id="KW-1003">Cell membrane</keyword>
<dbReference type="Gene3D" id="1.10.3470.10">
    <property type="entry name" value="ABC transporter involved in vitamin B12 uptake, BtuC"/>
    <property type="match status" value="1"/>
</dbReference>
<dbReference type="SUPFAM" id="SSF81345">
    <property type="entry name" value="ABC transporter involved in vitamin B12 uptake, BtuC"/>
    <property type="match status" value="1"/>
</dbReference>
<feature type="transmembrane region" description="Helical" evidence="8">
    <location>
        <begin position="164"/>
        <end position="185"/>
    </location>
</feature>
<evidence type="ECO:0000256" key="7">
    <source>
        <dbReference type="ARBA" id="ARBA00023136"/>
    </source>
</evidence>
<evidence type="ECO:0000256" key="8">
    <source>
        <dbReference type="SAM" id="Phobius"/>
    </source>
</evidence>
<evidence type="ECO:0000256" key="2">
    <source>
        <dbReference type="ARBA" id="ARBA00007935"/>
    </source>
</evidence>
<dbReference type="Proteomes" id="UP000591735">
    <property type="component" value="Unassembled WGS sequence"/>
</dbReference>
<proteinExistence type="inferred from homology"/>
<name>A0A840UB40_9GAMM</name>
<keyword evidence="5 8" id="KW-0812">Transmembrane</keyword>
<comment type="caution">
    <text evidence="9">The sequence shown here is derived from an EMBL/GenBank/DDBJ whole genome shotgun (WGS) entry which is preliminary data.</text>
</comment>
<keyword evidence="10" id="KW-1185">Reference proteome</keyword>
<accession>A0A840UB40</accession>
<evidence type="ECO:0000313" key="10">
    <source>
        <dbReference type="Proteomes" id="UP000591735"/>
    </source>
</evidence>
<keyword evidence="3" id="KW-0813">Transport</keyword>
<feature type="transmembrane region" description="Helical" evidence="8">
    <location>
        <begin position="108"/>
        <end position="126"/>
    </location>
</feature>
<evidence type="ECO:0000256" key="4">
    <source>
        <dbReference type="ARBA" id="ARBA00022475"/>
    </source>
</evidence>
<evidence type="ECO:0000256" key="5">
    <source>
        <dbReference type="ARBA" id="ARBA00022692"/>
    </source>
</evidence>
<keyword evidence="7 8" id="KW-0472">Membrane</keyword>
<dbReference type="GO" id="GO:0022857">
    <property type="term" value="F:transmembrane transporter activity"/>
    <property type="evidence" value="ECO:0007669"/>
    <property type="project" value="InterPro"/>
</dbReference>
<protein>
    <submittedName>
        <fullName evidence="9">Iron complex transport system permease protein</fullName>
    </submittedName>
</protein>
<evidence type="ECO:0000313" key="9">
    <source>
        <dbReference type="EMBL" id="MBB5319881.1"/>
    </source>
</evidence>
<feature type="transmembrane region" description="Helical" evidence="8">
    <location>
        <begin position="21"/>
        <end position="43"/>
    </location>
</feature>
<keyword evidence="6 8" id="KW-1133">Transmembrane helix</keyword>
<sequence>MNRQWVVRSQSDRFSVRASTRLLATGTGLSLLLLASALFSLSVGSYPTQPGDLLHLVLGTIDDPGLGLIFHEIRLPRVLMGILVGASLGVAGLVLQGMVGNPLASPDVIGISHGAAAAAVLALWLTGSAGNTPWMVPAAMAGALLVAVALVALVWRVGIRPARLVLIGIGLAAGLSALTTLLLVLSPDATAMTAYVWLTGSLYATRWNEVWQLAPITIGAVAVILLNARHLDLHSLGADMAQGLGSRITRMRLLFLLAAVTLTGSAVAYAGALGFVGLIAPHLARQLVRAGHAGMVWLSGLTGALLLVWADVIGRTLFLPRDMPAGIFIAGLGAPFLLYLLYRLKKRTG</sequence>
<dbReference type="InterPro" id="IPR037294">
    <property type="entry name" value="ABC_BtuC-like"/>
</dbReference>
<dbReference type="CDD" id="cd06550">
    <property type="entry name" value="TM_ABC_iron-siderophores_like"/>
    <property type="match status" value="1"/>
</dbReference>
<feature type="transmembrane region" description="Helical" evidence="8">
    <location>
        <begin position="325"/>
        <end position="342"/>
    </location>
</feature>
<dbReference type="RefSeq" id="WP_183699139.1">
    <property type="nucleotide sequence ID" value="NZ_JACHFE010000001.1"/>
</dbReference>
<feature type="transmembrane region" description="Helical" evidence="8">
    <location>
        <begin position="292"/>
        <end position="313"/>
    </location>
</feature>
<dbReference type="FunFam" id="1.10.3470.10:FF:000001">
    <property type="entry name" value="Vitamin B12 ABC transporter permease BtuC"/>
    <property type="match status" value="1"/>
</dbReference>
<evidence type="ECO:0000256" key="6">
    <source>
        <dbReference type="ARBA" id="ARBA00022989"/>
    </source>
</evidence>
<dbReference type="PANTHER" id="PTHR30472">
    <property type="entry name" value="FERRIC ENTEROBACTIN TRANSPORT SYSTEM PERMEASE PROTEIN"/>
    <property type="match status" value="1"/>
</dbReference>
<evidence type="ECO:0000256" key="1">
    <source>
        <dbReference type="ARBA" id="ARBA00004651"/>
    </source>
</evidence>
<dbReference type="GO" id="GO:0005886">
    <property type="term" value="C:plasma membrane"/>
    <property type="evidence" value="ECO:0007669"/>
    <property type="project" value="UniProtKB-SubCell"/>
</dbReference>
<dbReference type="AlphaFoldDB" id="A0A840UB40"/>
<gene>
    <name evidence="9" type="ORF">HNR38_000349</name>
</gene>
<reference evidence="9 10" key="1">
    <citation type="submission" date="2020-08" db="EMBL/GenBank/DDBJ databases">
        <title>Genomic Encyclopedia of Type Strains, Phase IV (KMG-IV): sequencing the most valuable type-strain genomes for metagenomic binning, comparative biology and taxonomic classification.</title>
        <authorList>
            <person name="Goeker M."/>
        </authorList>
    </citation>
    <scope>NUCLEOTIDE SEQUENCE [LARGE SCALE GENOMIC DNA]</scope>
    <source>
        <strain evidence="9 10">DSM 22359</strain>
    </source>
</reference>
<organism evidence="9 10">
    <name type="scientific">Marinobacter oulmenensis</name>
    <dbReference type="NCBI Taxonomy" id="643747"/>
    <lineage>
        <taxon>Bacteria</taxon>
        <taxon>Pseudomonadati</taxon>
        <taxon>Pseudomonadota</taxon>
        <taxon>Gammaproteobacteria</taxon>
        <taxon>Pseudomonadales</taxon>
        <taxon>Marinobacteraceae</taxon>
        <taxon>Marinobacter</taxon>
    </lineage>
</organism>
<dbReference type="Pfam" id="PF01032">
    <property type="entry name" value="FecCD"/>
    <property type="match status" value="1"/>
</dbReference>
<comment type="similarity">
    <text evidence="2">Belongs to the binding-protein-dependent transport system permease family. FecCD subfamily.</text>
</comment>